<keyword evidence="3" id="KW-0731">Sigma factor</keyword>
<dbReference type="NCBIfam" id="TIGR02937">
    <property type="entry name" value="sigma70-ECF"/>
    <property type="match status" value="1"/>
</dbReference>
<reference evidence="7 8" key="1">
    <citation type="submission" date="2019-04" db="EMBL/GenBank/DDBJ databases">
        <title>Isachenkonia alkalipeptolytica gen. nov. sp. nov. a new anaerobic, alkiliphilic organothrophic bacterium capable to reduce synthesized ferrihydrite isolated from a soda lake.</title>
        <authorList>
            <person name="Toshchakov S.V."/>
            <person name="Zavarzina D.G."/>
            <person name="Zhilina T.N."/>
            <person name="Kostrikina N.A."/>
            <person name="Kublanov I.V."/>
        </authorList>
    </citation>
    <scope>NUCLEOTIDE SEQUENCE [LARGE SCALE GENOMIC DNA]</scope>
    <source>
        <strain evidence="7 8">Z-1701</strain>
    </source>
</reference>
<name>A0AA43XJ53_9CLOT</name>
<organism evidence="7 8">
    <name type="scientific">Isachenkonia alkalipeptolytica</name>
    <dbReference type="NCBI Taxonomy" id="2565777"/>
    <lineage>
        <taxon>Bacteria</taxon>
        <taxon>Bacillati</taxon>
        <taxon>Bacillota</taxon>
        <taxon>Clostridia</taxon>
        <taxon>Eubacteriales</taxon>
        <taxon>Clostridiaceae</taxon>
        <taxon>Isachenkonia</taxon>
    </lineage>
</organism>
<evidence type="ECO:0000256" key="4">
    <source>
        <dbReference type="ARBA" id="ARBA00023163"/>
    </source>
</evidence>
<evidence type="ECO:0000259" key="6">
    <source>
        <dbReference type="Pfam" id="PF08281"/>
    </source>
</evidence>
<keyword evidence="2" id="KW-0805">Transcription regulation</keyword>
<dbReference type="GO" id="GO:0016987">
    <property type="term" value="F:sigma factor activity"/>
    <property type="evidence" value="ECO:0007669"/>
    <property type="project" value="UniProtKB-KW"/>
</dbReference>
<dbReference type="Pfam" id="PF04542">
    <property type="entry name" value="Sigma70_r2"/>
    <property type="match status" value="1"/>
</dbReference>
<dbReference type="SUPFAM" id="SSF88659">
    <property type="entry name" value="Sigma3 and sigma4 domains of RNA polymerase sigma factors"/>
    <property type="match status" value="1"/>
</dbReference>
<evidence type="ECO:0000256" key="2">
    <source>
        <dbReference type="ARBA" id="ARBA00023015"/>
    </source>
</evidence>
<sequence>MGVPMEEKQLISALKRGDEKGFEEFVQRYGDRLYRSLYFTVKDEATARDLVQDTFLKVIKHIKNFKGDSKLYTWVYRIAINLMKDGFKKKREDLMEIEDLQIGKSHVESDVLKNFHHHQVKECIKEVPLIYRQVMVLFYFEEMKIREIAEVLEEKEGTIKSKLFRGKQALKEKLIEREVFHEKETI</sequence>
<dbReference type="Gene3D" id="1.10.10.10">
    <property type="entry name" value="Winged helix-like DNA-binding domain superfamily/Winged helix DNA-binding domain"/>
    <property type="match status" value="1"/>
</dbReference>
<evidence type="ECO:0000259" key="5">
    <source>
        <dbReference type="Pfam" id="PF04542"/>
    </source>
</evidence>
<dbReference type="InterPro" id="IPR014284">
    <property type="entry name" value="RNA_pol_sigma-70_dom"/>
</dbReference>
<dbReference type="InterPro" id="IPR007627">
    <property type="entry name" value="RNA_pol_sigma70_r2"/>
</dbReference>
<dbReference type="AlphaFoldDB" id="A0AA43XJ53"/>
<dbReference type="InterPro" id="IPR013249">
    <property type="entry name" value="RNA_pol_sigma70_r4_t2"/>
</dbReference>
<dbReference type="SUPFAM" id="SSF88946">
    <property type="entry name" value="Sigma2 domain of RNA polymerase sigma factors"/>
    <property type="match status" value="1"/>
</dbReference>
<feature type="domain" description="RNA polymerase sigma-70 region 2" evidence="5">
    <location>
        <begin position="25"/>
        <end position="91"/>
    </location>
</feature>
<dbReference type="InterPro" id="IPR039425">
    <property type="entry name" value="RNA_pol_sigma-70-like"/>
</dbReference>
<feature type="domain" description="RNA polymerase sigma factor 70 region 4 type 2" evidence="6">
    <location>
        <begin position="119"/>
        <end position="170"/>
    </location>
</feature>
<dbReference type="GO" id="GO:0006352">
    <property type="term" value="P:DNA-templated transcription initiation"/>
    <property type="evidence" value="ECO:0007669"/>
    <property type="project" value="InterPro"/>
</dbReference>
<keyword evidence="4" id="KW-0804">Transcription</keyword>
<keyword evidence="8" id="KW-1185">Reference proteome</keyword>
<dbReference type="Gene3D" id="1.10.1740.10">
    <property type="match status" value="1"/>
</dbReference>
<dbReference type="Pfam" id="PF08281">
    <property type="entry name" value="Sigma70_r4_2"/>
    <property type="match status" value="1"/>
</dbReference>
<dbReference type="GO" id="GO:0003677">
    <property type="term" value="F:DNA binding"/>
    <property type="evidence" value="ECO:0007669"/>
    <property type="project" value="InterPro"/>
</dbReference>
<comment type="caution">
    <text evidence="7">The sequence shown here is derived from an EMBL/GenBank/DDBJ whole genome shotgun (WGS) entry which is preliminary data.</text>
</comment>
<evidence type="ECO:0000313" key="7">
    <source>
        <dbReference type="EMBL" id="NBG87189.1"/>
    </source>
</evidence>
<evidence type="ECO:0000313" key="8">
    <source>
        <dbReference type="Proteomes" id="UP000449710"/>
    </source>
</evidence>
<dbReference type="PANTHER" id="PTHR43133">
    <property type="entry name" value="RNA POLYMERASE ECF-TYPE SIGMA FACTO"/>
    <property type="match status" value="1"/>
</dbReference>
<dbReference type="InterPro" id="IPR036388">
    <property type="entry name" value="WH-like_DNA-bd_sf"/>
</dbReference>
<accession>A0AA43XJ53</accession>
<dbReference type="PANTHER" id="PTHR43133:SF51">
    <property type="entry name" value="RNA POLYMERASE SIGMA FACTOR"/>
    <property type="match status" value="1"/>
</dbReference>
<dbReference type="InterPro" id="IPR013324">
    <property type="entry name" value="RNA_pol_sigma_r3/r4-like"/>
</dbReference>
<dbReference type="CDD" id="cd06171">
    <property type="entry name" value="Sigma70_r4"/>
    <property type="match status" value="1"/>
</dbReference>
<proteinExistence type="inferred from homology"/>
<evidence type="ECO:0000256" key="3">
    <source>
        <dbReference type="ARBA" id="ARBA00023082"/>
    </source>
</evidence>
<gene>
    <name evidence="7" type="ORF">ISALK_01615</name>
</gene>
<dbReference type="Proteomes" id="UP000449710">
    <property type="component" value="Unassembled WGS sequence"/>
</dbReference>
<protein>
    <submittedName>
        <fullName evidence="7">Sigma-70 family RNA polymerase sigma factor</fullName>
    </submittedName>
</protein>
<evidence type="ECO:0000256" key="1">
    <source>
        <dbReference type="ARBA" id="ARBA00010641"/>
    </source>
</evidence>
<comment type="similarity">
    <text evidence="1">Belongs to the sigma-70 factor family. ECF subfamily.</text>
</comment>
<dbReference type="EMBL" id="SUMG01000001">
    <property type="protein sequence ID" value="NBG87189.1"/>
    <property type="molecule type" value="Genomic_DNA"/>
</dbReference>
<dbReference type="InterPro" id="IPR013325">
    <property type="entry name" value="RNA_pol_sigma_r2"/>
</dbReference>